<sequence length="237" mass="24925">MVGLSDIGSMAQSLQSSIDAAMKRVQEQAKQATDAKPGGKVQEYEQTVRKSALNAAPFATNVGTLVKDTSRLNVLSSLAPNDPADFYKFSVTAPGEATLGRVGDAGVRVQLMDKQGKIVADSNSEAGSTYDAYKKFEAGTLTLDRGDYTLRVSRDKGVAAKEEKNYGLQLRMGDYSKDYDTVAKQPVKGENPLQTTPQLQRLTALLTGGGSSGSGALGILTGGSGYSGRGSLLNGLF</sequence>
<keyword evidence="2" id="KW-1185">Reference proteome</keyword>
<dbReference type="EMBL" id="QOKW01000001">
    <property type="protein sequence ID" value="KAA0684169.1"/>
    <property type="molecule type" value="Genomic_DNA"/>
</dbReference>
<accession>A0A9W7NNV8</accession>
<gene>
    <name evidence="1" type="ORF">DS843_01655</name>
</gene>
<evidence type="ECO:0000313" key="1">
    <source>
        <dbReference type="EMBL" id="KAA0684169.1"/>
    </source>
</evidence>
<dbReference type="AlphaFoldDB" id="A0A9W7NNV8"/>
<name>A0A9W7NNV8_9PROT</name>
<protein>
    <submittedName>
        <fullName evidence="1">Uncharacterized protein</fullName>
    </submittedName>
</protein>
<dbReference type="OrthoDB" id="7345339at2"/>
<organism evidence="1 2">
    <name type="scientific">Roseomonas genomospecies 6</name>
    <dbReference type="NCBI Taxonomy" id="214106"/>
    <lineage>
        <taxon>Bacteria</taxon>
        <taxon>Pseudomonadati</taxon>
        <taxon>Pseudomonadota</taxon>
        <taxon>Alphaproteobacteria</taxon>
        <taxon>Acetobacterales</taxon>
        <taxon>Roseomonadaceae</taxon>
        <taxon>Roseomonas</taxon>
    </lineage>
</organism>
<dbReference type="SUPFAM" id="SSF89260">
    <property type="entry name" value="Collagen-binding domain"/>
    <property type="match status" value="1"/>
</dbReference>
<dbReference type="Gene3D" id="2.60.120.380">
    <property type="match status" value="1"/>
</dbReference>
<comment type="caution">
    <text evidence="1">The sequence shown here is derived from an EMBL/GenBank/DDBJ whole genome shotgun (WGS) entry which is preliminary data.</text>
</comment>
<dbReference type="RefSeq" id="WP_149467150.1">
    <property type="nucleotide sequence ID" value="NZ_QOKW01000001.1"/>
</dbReference>
<evidence type="ECO:0000313" key="2">
    <source>
        <dbReference type="Proteomes" id="UP000480854"/>
    </source>
</evidence>
<dbReference type="Proteomes" id="UP000480854">
    <property type="component" value="Unassembled WGS sequence"/>
</dbReference>
<proteinExistence type="predicted"/>
<reference evidence="1 2" key="1">
    <citation type="submission" date="2018-07" db="EMBL/GenBank/DDBJ databases">
        <title>Genome sequence of Azospirillum sp. ATCC 49961.</title>
        <authorList>
            <person name="Sant'Anna F.H."/>
            <person name="Baldani J.I."/>
            <person name="Zilli J.E."/>
            <person name="Reis V.M."/>
            <person name="Hartmann A."/>
            <person name="Cruz L."/>
            <person name="de Souza E.M."/>
            <person name="de Oliveira Pedrosa F."/>
            <person name="Passaglia L.M.P."/>
        </authorList>
    </citation>
    <scope>NUCLEOTIDE SEQUENCE [LARGE SCALE GENOMIC DNA]</scope>
    <source>
        <strain evidence="1 2">ATCC 49961</strain>
    </source>
</reference>